<dbReference type="InterPro" id="IPR051264">
    <property type="entry name" value="FAD-oxidored/transferase_4"/>
</dbReference>
<protein>
    <submittedName>
        <fullName evidence="6">FAD/FMN-containing dehydrogenase</fullName>
    </submittedName>
</protein>
<accession>A0A0K6IVH0</accession>
<comment type="similarity">
    <text evidence="2">Belongs to the FAD-binding oxidoreductase/transferase type 4 family.</text>
</comment>
<keyword evidence="3" id="KW-0285">Flavoprotein</keyword>
<gene>
    <name evidence="6" type="ORF">Ga0061068_1054</name>
</gene>
<evidence type="ECO:0000313" key="6">
    <source>
        <dbReference type="EMBL" id="CUB07106.1"/>
    </source>
</evidence>
<dbReference type="Gene3D" id="3.30.70.2190">
    <property type="match status" value="1"/>
</dbReference>
<dbReference type="InterPro" id="IPR006094">
    <property type="entry name" value="Oxid_FAD_bind_N"/>
</dbReference>
<dbReference type="Gene3D" id="1.10.45.10">
    <property type="entry name" value="Vanillyl-alcohol Oxidase, Chain A, domain 4"/>
    <property type="match status" value="1"/>
</dbReference>
<evidence type="ECO:0000259" key="5">
    <source>
        <dbReference type="PROSITE" id="PS51387"/>
    </source>
</evidence>
<dbReference type="GO" id="GO:0003824">
    <property type="term" value="F:catalytic activity"/>
    <property type="evidence" value="ECO:0007669"/>
    <property type="project" value="InterPro"/>
</dbReference>
<comment type="cofactor">
    <cofactor evidence="1">
        <name>FAD</name>
        <dbReference type="ChEBI" id="CHEBI:57692"/>
    </cofactor>
</comment>
<dbReference type="Gene3D" id="3.30.43.10">
    <property type="entry name" value="Uridine Diphospho-n-acetylenolpyruvylglucosamine Reductase, domain 2"/>
    <property type="match status" value="1"/>
</dbReference>
<dbReference type="GO" id="GO:0071949">
    <property type="term" value="F:FAD binding"/>
    <property type="evidence" value="ECO:0007669"/>
    <property type="project" value="InterPro"/>
</dbReference>
<keyword evidence="4" id="KW-0274">FAD</keyword>
<dbReference type="GO" id="GO:0022904">
    <property type="term" value="P:respiratory electron transport chain"/>
    <property type="evidence" value="ECO:0007669"/>
    <property type="project" value="TreeGrafter"/>
</dbReference>
<dbReference type="PANTHER" id="PTHR43716:SF2">
    <property type="entry name" value="BLL6224 PROTEIN"/>
    <property type="match status" value="1"/>
</dbReference>
<dbReference type="SUPFAM" id="SSF56176">
    <property type="entry name" value="FAD-binding/transporter-associated domain-like"/>
    <property type="match status" value="1"/>
</dbReference>
<dbReference type="Gene3D" id="3.30.70.2740">
    <property type="match status" value="1"/>
</dbReference>
<dbReference type="InterPro" id="IPR004113">
    <property type="entry name" value="FAD-bd_oxidored_4_C"/>
</dbReference>
<feature type="domain" description="FAD-binding PCMH-type" evidence="5">
    <location>
        <begin position="37"/>
        <end position="219"/>
    </location>
</feature>
<dbReference type="InterPro" id="IPR036318">
    <property type="entry name" value="FAD-bd_PCMH-like_sf"/>
</dbReference>
<dbReference type="FunFam" id="1.10.45.10:FF:000001">
    <property type="entry name" value="D-lactate dehydrogenase mitochondrial"/>
    <property type="match status" value="1"/>
</dbReference>
<dbReference type="OrthoDB" id="5287953at2"/>
<dbReference type="InterPro" id="IPR016166">
    <property type="entry name" value="FAD-bd_PCMH"/>
</dbReference>
<evidence type="ECO:0000256" key="1">
    <source>
        <dbReference type="ARBA" id="ARBA00001974"/>
    </source>
</evidence>
<reference evidence="7" key="1">
    <citation type="submission" date="2015-08" db="EMBL/GenBank/DDBJ databases">
        <authorList>
            <person name="Babu N.S."/>
            <person name="Beckwith C.J."/>
            <person name="Beseler K.G."/>
            <person name="Brison A."/>
            <person name="Carone J.V."/>
            <person name="Caskin T.P."/>
            <person name="Diamond M."/>
            <person name="Durham M.E."/>
            <person name="Foxe J.M."/>
            <person name="Go M."/>
            <person name="Henderson B.A."/>
            <person name="Jones I.B."/>
            <person name="McGettigan J.A."/>
            <person name="Micheletti S.J."/>
            <person name="Nasrallah M.E."/>
            <person name="Ortiz D."/>
            <person name="Piller C.R."/>
            <person name="Privatt S.R."/>
            <person name="Schneider S.L."/>
            <person name="Sharp S."/>
            <person name="Smith T.C."/>
            <person name="Stanton J.D."/>
            <person name="Ullery H.E."/>
            <person name="Wilson R.J."/>
            <person name="Serrano M.G."/>
            <person name="Buck G."/>
            <person name="Lee V."/>
            <person name="Wang Y."/>
            <person name="Carvalho R."/>
            <person name="Voegtly L."/>
            <person name="Shi R."/>
            <person name="Duckworth R."/>
            <person name="Johnson A."/>
            <person name="Loviza R."/>
            <person name="Walstead R."/>
            <person name="Shah Z."/>
            <person name="Kiflezghi M."/>
            <person name="Wade K."/>
            <person name="Ball S.L."/>
            <person name="Bradley K.W."/>
            <person name="Asai D.J."/>
            <person name="Bowman C.A."/>
            <person name="Russell D.A."/>
            <person name="Pope W.H."/>
            <person name="Jacobs-Sera D."/>
            <person name="Hendrix R.W."/>
            <person name="Hatfull G.F."/>
        </authorList>
    </citation>
    <scope>NUCLEOTIDE SEQUENCE [LARGE SCALE GENOMIC DNA]</scope>
    <source>
        <strain evidence="7">JCM 19170</strain>
    </source>
</reference>
<evidence type="ECO:0000256" key="4">
    <source>
        <dbReference type="ARBA" id="ARBA00022827"/>
    </source>
</evidence>
<dbReference type="InterPro" id="IPR016171">
    <property type="entry name" value="Vanillyl_alc_oxidase_C-sub2"/>
</dbReference>
<sequence length="482" mass="51809">MNGAAFLEALAACVGKAHVRCDEREIAPFLADWRGRYRGRALAVVQPASTEEVAAVVRCCRSHGVHVVPQGGNTGLVGGATPLEEQAPAIVLHLGRMRRIRGLEPQDFTVTAEAGVTVQEVQEAARSAGRLFPLSLASEGSATVGGVCATNAGGVHVLRYGTTRDLVLGLEVVLADGSVLSSLKGLCKDNTGYAWKPLFVGSEGTLGVITAATFKLFPLPSEVVTVWMAVPDPAAAVELFSWLRETVGEGLEAFELMGRSVLALVLKHIPQARAPLPGEPPAWSVLIEFAEAGRGAQLPERVERALAAAIERGWVLEAVLAANEAQRQALWALRENASEAQRYEGLSFKHDVSLPIRALPEFIAECEARLRRHWPSVTVVCFGHLGDGNLHYNVFPTGIEPAQWPLIESRLSELVHDTVAEFGGSISAEHGIGRLKADLLPRYKSEAELSLLRRLKAALDPENLFNPGKVVRGGDRPAREET</sequence>
<proteinExistence type="inferred from homology"/>
<dbReference type="SUPFAM" id="SSF55103">
    <property type="entry name" value="FAD-linked oxidases, C-terminal domain"/>
    <property type="match status" value="1"/>
</dbReference>
<dbReference type="Pfam" id="PF01565">
    <property type="entry name" value="FAD_binding_4"/>
    <property type="match status" value="1"/>
</dbReference>
<dbReference type="RefSeq" id="WP_055423411.1">
    <property type="nucleotide sequence ID" value="NZ_CYHH01000005.1"/>
</dbReference>
<evidence type="ECO:0000256" key="2">
    <source>
        <dbReference type="ARBA" id="ARBA00008000"/>
    </source>
</evidence>
<evidence type="ECO:0000313" key="7">
    <source>
        <dbReference type="Proteomes" id="UP000182108"/>
    </source>
</evidence>
<dbReference type="InterPro" id="IPR016167">
    <property type="entry name" value="FAD-bd_PCMH_sub1"/>
</dbReference>
<dbReference type="InterPro" id="IPR016164">
    <property type="entry name" value="FAD-linked_Oxase-like_C"/>
</dbReference>
<dbReference type="PANTHER" id="PTHR43716">
    <property type="entry name" value="D-2-HYDROXYGLUTARATE DEHYDROGENASE, MITOCHONDRIAL"/>
    <property type="match status" value="1"/>
</dbReference>
<keyword evidence="7" id="KW-1185">Reference proteome</keyword>
<dbReference type="Gene3D" id="3.30.465.10">
    <property type="match status" value="1"/>
</dbReference>
<evidence type="ECO:0000256" key="3">
    <source>
        <dbReference type="ARBA" id="ARBA00022630"/>
    </source>
</evidence>
<dbReference type="EMBL" id="CYHH01000005">
    <property type="protein sequence ID" value="CUB07106.1"/>
    <property type="molecule type" value="Genomic_DNA"/>
</dbReference>
<dbReference type="InterPro" id="IPR016169">
    <property type="entry name" value="FAD-bd_PCMH_sub2"/>
</dbReference>
<dbReference type="PROSITE" id="PS51387">
    <property type="entry name" value="FAD_PCMH"/>
    <property type="match status" value="1"/>
</dbReference>
<name>A0A0K6IVH0_9PROT</name>
<dbReference type="AlphaFoldDB" id="A0A0K6IVH0"/>
<dbReference type="Pfam" id="PF02913">
    <property type="entry name" value="FAD-oxidase_C"/>
    <property type="match status" value="1"/>
</dbReference>
<organism evidence="6 7">
    <name type="scientific">Tepidiphilus thermophilus</name>
    <dbReference type="NCBI Taxonomy" id="876478"/>
    <lineage>
        <taxon>Bacteria</taxon>
        <taxon>Pseudomonadati</taxon>
        <taxon>Pseudomonadota</taxon>
        <taxon>Hydrogenophilia</taxon>
        <taxon>Hydrogenophilales</taxon>
        <taxon>Hydrogenophilaceae</taxon>
        <taxon>Tepidiphilus</taxon>
    </lineage>
</organism>
<dbReference type="Proteomes" id="UP000182108">
    <property type="component" value="Unassembled WGS sequence"/>
</dbReference>